<dbReference type="CDD" id="cd03364">
    <property type="entry name" value="TOPRIM_DnaG_primases"/>
    <property type="match status" value="1"/>
</dbReference>
<keyword evidence="3 12" id="KW-0808">Transferase</keyword>
<dbReference type="EC" id="2.7.7.101" evidence="12"/>
<evidence type="ECO:0000256" key="14">
    <source>
        <dbReference type="PIRSR" id="PIRSR002811-1"/>
    </source>
</evidence>
<dbReference type="PANTHER" id="PTHR30313">
    <property type="entry name" value="DNA PRIMASE"/>
    <property type="match status" value="1"/>
</dbReference>
<dbReference type="RefSeq" id="WP_143236453.1">
    <property type="nucleotide sequence ID" value="NZ_VJWL01000004.1"/>
</dbReference>
<comment type="domain">
    <text evidence="12">Contains an N-terminal zinc-binding domain, a central core domain that contains the primase activity, and a C-terminal DnaB-binding domain.</text>
</comment>
<dbReference type="InterPro" id="IPR013173">
    <property type="entry name" value="DNA_primase_DnaG_DnaB-bd_dom"/>
</dbReference>
<keyword evidence="17" id="KW-1185">Reference proteome</keyword>
<dbReference type="FunFam" id="3.40.1360.10:FF:000002">
    <property type="entry name" value="DNA primase"/>
    <property type="match status" value="1"/>
</dbReference>
<dbReference type="Pfam" id="PF01807">
    <property type="entry name" value="Zn_ribbon_DnaG"/>
    <property type="match status" value="1"/>
</dbReference>
<dbReference type="Gene3D" id="3.40.1360.10">
    <property type="match status" value="1"/>
</dbReference>
<dbReference type="NCBIfam" id="TIGR01391">
    <property type="entry name" value="dnaG"/>
    <property type="match status" value="1"/>
</dbReference>
<dbReference type="InterPro" id="IPR037068">
    <property type="entry name" value="DNA_primase_core_N_sf"/>
</dbReference>
<comment type="cofactor">
    <cofactor evidence="12 13 14">
        <name>Zn(2+)</name>
        <dbReference type="ChEBI" id="CHEBI:29105"/>
    </cofactor>
    <text evidence="12 13 14">Binds 1 zinc ion per monomer.</text>
</comment>
<keyword evidence="10 12" id="KW-0238">DNA-binding</keyword>
<dbReference type="InterPro" id="IPR016136">
    <property type="entry name" value="DNA_helicase_N/primase_C"/>
</dbReference>
<dbReference type="GO" id="GO:1990077">
    <property type="term" value="C:primosome complex"/>
    <property type="evidence" value="ECO:0007669"/>
    <property type="project" value="UniProtKB-KW"/>
</dbReference>
<evidence type="ECO:0000256" key="5">
    <source>
        <dbReference type="ARBA" id="ARBA00022705"/>
    </source>
</evidence>
<evidence type="ECO:0000256" key="2">
    <source>
        <dbReference type="ARBA" id="ARBA00022515"/>
    </source>
</evidence>
<dbReference type="FunFam" id="3.90.580.10:FF:000001">
    <property type="entry name" value="DNA primase"/>
    <property type="match status" value="1"/>
</dbReference>
<evidence type="ECO:0000256" key="1">
    <source>
        <dbReference type="ARBA" id="ARBA00022478"/>
    </source>
</evidence>
<evidence type="ECO:0000256" key="11">
    <source>
        <dbReference type="ARBA" id="ARBA00023163"/>
    </source>
</evidence>
<evidence type="ECO:0000256" key="4">
    <source>
        <dbReference type="ARBA" id="ARBA00022695"/>
    </source>
</evidence>
<dbReference type="GO" id="GO:0005737">
    <property type="term" value="C:cytoplasm"/>
    <property type="evidence" value="ECO:0007669"/>
    <property type="project" value="TreeGrafter"/>
</dbReference>
<feature type="zinc finger region" description="CHC2-type" evidence="12 14">
    <location>
        <begin position="40"/>
        <end position="64"/>
    </location>
</feature>
<dbReference type="InterPro" id="IPR050219">
    <property type="entry name" value="DnaG_primase"/>
</dbReference>
<protein>
    <recommendedName>
        <fullName evidence="12 13">DNA primase</fullName>
        <ecNumber evidence="12">2.7.7.101</ecNumber>
    </recommendedName>
</protein>
<dbReference type="SMART" id="SM00400">
    <property type="entry name" value="ZnF_CHCC"/>
    <property type="match status" value="1"/>
</dbReference>
<evidence type="ECO:0000256" key="13">
    <source>
        <dbReference type="PIRNR" id="PIRNR002811"/>
    </source>
</evidence>
<evidence type="ECO:0000256" key="12">
    <source>
        <dbReference type="HAMAP-Rule" id="MF_00974"/>
    </source>
</evidence>
<dbReference type="InterPro" id="IPR036977">
    <property type="entry name" value="DNA_primase_Znf_CHC2"/>
</dbReference>
<dbReference type="FunFam" id="3.90.980.10:FF:000001">
    <property type="entry name" value="DNA primase"/>
    <property type="match status" value="1"/>
</dbReference>
<keyword evidence="8 12" id="KW-0862">Zinc</keyword>
<dbReference type="GO" id="GO:0003899">
    <property type="term" value="F:DNA-directed RNA polymerase activity"/>
    <property type="evidence" value="ECO:0007669"/>
    <property type="project" value="UniProtKB-UniRule"/>
</dbReference>
<keyword evidence="1 12" id="KW-0240">DNA-directed RNA polymerase</keyword>
<dbReference type="Pfam" id="PF08278">
    <property type="entry name" value="DnaG_DnaB_bind"/>
    <property type="match status" value="1"/>
</dbReference>
<evidence type="ECO:0000256" key="6">
    <source>
        <dbReference type="ARBA" id="ARBA00022723"/>
    </source>
</evidence>
<sequence>MAGLIPKDFIQDLIARADIVSVVETRVRLKKAGRNYQACCPFHNEKSPSFTVAPDKQFYHCFGCGAHGNALDFVMEYDGLDFPDAVEELAASMGLEVPRETRGGSGKPGRDKSEIEDDFQLMEQCARFFAKQLKTSSERERVVGYLKNRGLSGEVVRDFGIGYAPEAWDAILREFGTSKERQQQLLALKMITESERGKRFDFFRDRIMFPIRDRRGRVVGFGGRVLDKGEPKYLNSPETRLFHKGRELYGFYEMKQKHRELERVIIVEGYMDVVALAQYGVTNAVAALGTAATSEHLQLLFRQAKQIVCCFDGDRAGRDAAWRALENALPLLRDGTDLRFLFLPDGEDPDTIVRAEKAEGFQKRVEKAMSFRDYFFDHITAELDLRTDAGKSTLVATARPLIQQVASEFYRSLLMEELAKKLSRTVPELEKLVPHQARSDANASRAQKNGSLSPVARAIGLLVQYPQLGQLVPVHQELERLQLEGMKVFMGLHRQTAAQKLTTAQVLEAWRGTKFEPHLRRLASWEHQVLEENLEQEFSETYMFLIDRYLEQRYEELKALPASEMTKARLQELNELIRMMKRN</sequence>
<dbReference type="GO" id="GO:0000428">
    <property type="term" value="C:DNA-directed RNA polymerase complex"/>
    <property type="evidence" value="ECO:0007669"/>
    <property type="project" value="UniProtKB-KW"/>
</dbReference>
<dbReference type="PANTHER" id="PTHR30313:SF2">
    <property type="entry name" value="DNA PRIMASE"/>
    <property type="match status" value="1"/>
</dbReference>
<dbReference type="InterPro" id="IPR002694">
    <property type="entry name" value="Znf_CHC2"/>
</dbReference>
<dbReference type="AlphaFoldDB" id="A0A552WZ80"/>
<evidence type="ECO:0000259" key="15">
    <source>
        <dbReference type="PROSITE" id="PS50880"/>
    </source>
</evidence>
<comment type="similarity">
    <text evidence="12 13">Belongs to the DnaG primase family.</text>
</comment>
<dbReference type="InterPro" id="IPR019475">
    <property type="entry name" value="DNA_primase_DnaB-bd"/>
</dbReference>
<keyword evidence="11 12" id="KW-0804">Transcription</keyword>
<dbReference type="Gene3D" id="1.20.50.20">
    <property type="entry name" value="DnaG, RNA polymerase domain, helical bundle"/>
    <property type="match status" value="1"/>
</dbReference>
<feature type="domain" description="Toprim" evidence="15">
    <location>
        <begin position="262"/>
        <end position="344"/>
    </location>
</feature>
<evidence type="ECO:0000313" key="17">
    <source>
        <dbReference type="Proteomes" id="UP000320359"/>
    </source>
</evidence>
<dbReference type="PROSITE" id="PS50880">
    <property type="entry name" value="TOPRIM"/>
    <property type="match status" value="1"/>
</dbReference>
<dbReference type="SMART" id="SM00766">
    <property type="entry name" value="DnaG_DnaB_bind"/>
    <property type="match status" value="1"/>
</dbReference>
<proteinExistence type="inferred from homology"/>
<dbReference type="InterPro" id="IPR006295">
    <property type="entry name" value="DNA_primase_DnaG"/>
</dbReference>
<dbReference type="InterPro" id="IPR006171">
    <property type="entry name" value="TOPRIM_dom"/>
</dbReference>
<dbReference type="Gene3D" id="1.10.860.10">
    <property type="entry name" value="DNAb Helicase, Chain A"/>
    <property type="match status" value="1"/>
</dbReference>
<dbReference type="SUPFAM" id="SSF117023">
    <property type="entry name" value="DNA primase DnaG, C-terminal domain"/>
    <property type="match status" value="1"/>
</dbReference>
<dbReference type="EMBL" id="VJWL01000004">
    <property type="protein sequence ID" value="TRW48131.1"/>
    <property type="molecule type" value="Genomic_DNA"/>
</dbReference>
<dbReference type="HAMAP" id="MF_00974">
    <property type="entry name" value="DNA_primase_DnaG"/>
    <property type="match status" value="1"/>
</dbReference>
<dbReference type="Pfam" id="PF13155">
    <property type="entry name" value="Toprim_2"/>
    <property type="match status" value="1"/>
</dbReference>
<comment type="caution">
    <text evidence="16">The sequence shown here is derived from an EMBL/GenBank/DDBJ whole genome shotgun (WGS) entry which is preliminary data.</text>
</comment>
<dbReference type="GO" id="GO:0008270">
    <property type="term" value="F:zinc ion binding"/>
    <property type="evidence" value="ECO:0007669"/>
    <property type="project" value="UniProtKB-UniRule"/>
</dbReference>
<dbReference type="SMART" id="SM00493">
    <property type="entry name" value="TOPRIM"/>
    <property type="match status" value="1"/>
</dbReference>
<dbReference type="InterPro" id="IPR034151">
    <property type="entry name" value="TOPRIM_DnaG_bac"/>
</dbReference>
<dbReference type="InterPro" id="IPR030846">
    <property type="entry name" value="DnaG_bac"/>
</dbReference>
<evidence type="ECO:0000256" key="8">
    <source>
        <dbReference type="ARBA" id="ARBA00022833"/>
    </source>
</evidence>
<dbReference type="Pfam" id="PF08275">
    <property type="entry name" value="DNAG_N"/>
    <property type="match status" value="1"/>
</dbReference>
<evidence type="ECO:0000313" key="16">
    <source>
        <dbReference type="EMBL" id="TRW48131.1"/>
    </source>
</evidence>
<evidence type="ECO:0000256" key="10">
    <source>
        <dbReference type="ARBA" id="ARBA00023125"/>
    </source>
</evidence>
<accession>A0A552WZ80</accession>
<evidence type="ECO:0000256" key="7">
    <source>
        <dbReference type="ARBA" id="ARBA00022771"/>
    </source>
</evidence>
<comment type="catalytic activity">
    <reaction evidence="12">
        <text>ssDNA + n NTP = ssDNA/pppN(pN)n-1 hybrid + (n-1) diphosphate.</text>
        <dbReference type="EC" id="2.7.7.101"/>
    </reaction>
</comment>
<name>A0A552WZ80_9GAMM</name>
<dbReference type="GO" id="GO:0003677">
    <property type="term" value="F:DNA binding"/>
    <property type="evidence" value="ECO:0007669"/>
    <property type="project" value="UniProtKB-KW"/>
</dbReference>
<reference evidence="16 17" key="1">
    <citation type="submission" date="2019-07" db="EMBL/GenBank/DDBJ databases">
        <authorList>
            <person name="Yang M."/>
            <person name="Zhao D."/>
            <person name="Xiang H."/>
        </authorList>
    </citation>
    <scope>NUCLEOTIDE SEQUENCE [LARGE SCALE GENOMIC DNA]</scope>
    <source>
        <strain evidence="16 17">IM1326</strain>
    </source>
</reference>
<gene>
    <name evidence="12" type="primary">dnaG</name>
    <name evidence="16" type="ORF">FM042_10775</name>
</gene>
<keyword evidence="7 12" id="KW-0863">Zinc-finger</keyword>
<evidence type="ECO:0000256" key="3">
    <source>
        <dbReference type="ARBA" id="ARBA00022679"/>
    </source>
</evidence>
<keyword evidence="4 12" id="KW-0548">Nucleotidyltransferase</keyword>
<comment type="subunit">
    <text evidence="12">Monomer. Interacts with DnaB.</text>
</comment>
<comment type="function">
    <text evidence="12 13">RNA polymerase that catalyzes the synthesis of short RNA molecules used as primers for DNA polymerase during DNA replication.</text>
</comment>
<dbReference type="Proteomes" id="UP000320359">
    <property type="component" value="Unassembled WGS sequence"/>
</dbReference>
<keyword evidence="9" id="KW-0460">Magnesium</keyword>
<keyword evidence="2 12" id="KW-0639">Primosome</keyword>
<dbReference type="SUPFAM" id="SSF57783">
    <property type="entry name" value="Zinc beta-ribbon"/>
    <property type="match status" value="1"/>
</dbReference>
<dbReference type="InterPro" id="IPR013264">
    <property type="entry name" value="DNAG_N"/>
</dbReference>
<organism evidence="16 17">
    <name type="scientific">Aliidiomarina halalkaliphila</name>
    <dbReference type="NCBI Taxonomy" id="2593535"/>
    <lineage>
        <taxon>Bacteria</taxon>
        <taxon>Pseudomonadati</taxon>
        <taxon>Pseudomonadota</taxon>
        <taxon>Gammaproteobacteria</taxon>
        <taxon>Alteromonadales</taxon>
        <taxon>Idiomarinaceae</taxon>
        <taxon>Aliidiomarina</taxon>
    </lineage>
</organism>
<dbReference type="SUPFAM" id="SSF56731">
    <property type="entry name" value="DNA primase core"/>
    <property type="match status" value="1"/>
</dbReference>
<dbReference type="Pfam" id="PF10410">
    <property type="entry name" value="DnaB_bind"/>
    <property type="match status" value="1"/>
</dbReference>
<dbReference type="PIRSF" id="PIRSF002811">
    <property type="entry name" value="DnaG"/>
    <property type="match status" value="1"/>
</dbReference>
<evidence type="ECO:0000256" key="9">
    <source>
        <dbReference type="ARBA" id="ARBA00022842"/>
    </source>
</evidence>
<dbReference type="GO" id="GO:0006269">
    <property type="term" value="P:DNA replication, synthesis of primer"/>
    <property type="evidence" value="ECO:0007669"/>
    <property type="project" value="UniProtKB-UniRule"/>
</dbReference>
<keyword evidence="5 12" id="KW-0235">DNA replication</keyword>
<dbReference type="Gene3D" id="3.90.980.10">
    <property type="entry name" value="DNA primase, catalytic core, N-terminal domain"/>
    <property type="match status" value="1"/>
</dbReference>
<dbReference type="OrthoDB" id="9803773at2"/>
<dbReference type="Gene3D" id="3.90.580.10">
    <property type="entry name" value="Zinc finger, CHC2-type domain"/>
    <property type="match status" value="1"/>
</dbReference>
<keyword evidence="6 12" id="KW-0479">Metal-binding</keyword>